<evidence type="ECO:0000313" key="5">
    <source>
        <dbReference type="Proteomes" id="UP000265765"/>
    </source>
</evidence>
<evidence type="ECO:0000313" key="4">
    <source>
        <dbReference type="Proteomes" id="UP000054375"/>
    </source>
</evidence>
<organism evidence="3 4">
    <name type="scientific">Streptomyces griseorubiginosus</name>
    <dbReference type="NCBI Taxonomy" id="67304"/>
    <lineage>
        <taxon>Bacteria</taxon>
        <taxon>Bacillati</taxon>
        <taxon>Actinomycetota</taxon>
        <taxon>Actinomycetes</taxon>
        <taxon>Kitasatosporales</taxon>
        <taxon>Streptomycetaceae</taxon>
        <taxon>Streptomyces</taxon>
    </lineage>
</organism>
<proteinExistence type="predicted"/>
<dbReference type="PROSITE" id="PS51257">
    <property type="entry name" value="PROKAR_LIPOPROTEIN"/>
    <property type="match status" value="1"/>
</dbReference>
<dbReference type="EMBL" id="CP032427">
    <property type="protein sequence ID" value="AYC36383.1"/>
    <property type="molecule type" value="Genomic_DNA"/>
</dbReference>
<keyword evidence="1" id="KW-0732">Signal</keyword>
<dbReference type="AlphaFoldDB" id="A0A117R114"/>
<dbReference type="KEGG" id="sge:DWG14_00592"/>
<keyword evidence="4" id="KW-1185">Reference proteome</keyword>
<dbReference type="Proteomes" id="UP000054375">
    <property type="component" value="Unassembled WGS sequence"/>
</dbReference>
<reference evidence="3 4" key="1">
    <citation type="submission" date="2015-10" db="EMBL/GenBank/DDBJ databases">
        <title>Draft genome sequence of Streptomyces griseorubiginosus DSM 40469, type strain for the species Streptomyces griseorubiginosus.</title>
        <authorList>
            <person name="Ruckert C."/>
            <person name="Winkler A."/>
            <person name="Kalinowski J."/>
            <person name="Kampfer P."/>
            <person name="Glaeser S."/>
        </authorList>
    </citation>
    <scope>NUCLEOTIDE SEQUENCE [LARGE SCALE GENOMIC DNA]</scope>
    <source>
        <strain evidence="3 4">DSM 40469</strain>
    </source>
</reference>
<dbReference type="OrthoDB" id="2863790at2"/>
<accession>A0A117R114</accession>
<feature type="chain" id="PRO_5041794338" description="DUF2690 domain-containing protein" evidence="1">
    <location>
        <begin position="30"/>
        <end position="149"/>
    </location>
</feature>
<protein>
    <recommendedName>
        <fullName evidence="6">DUF2690 domain-containing protein</fullName>
    </recommendedName>
</protein>
<dbReference type="EMBL" id="LMWV01000017">
    <property type="protein sequence ID" value="KUN65189.1"/>
    <property type="molecule type" value="Genomic_DNA"/>
</dbReference>
<evidence type="ECO:0000313" key="2">
    <source>
        <dbReference type="EMBL" id="AYC36383.1"/>
    </source>
</evidence>
<evidence type="ECO:0000313" key="3">
    <source>
        <dbReference type="EMBL" id="KUN65189.1"/>
    </source>
</evidence>
<dbReference type="InterPro" id="IPR021224">
    <property type="entry name" value="DUF2690"/>
</dbReference>
<name>A0A117R114_9ACTN</name>
<dbReference type="RefSeq" id="WP_062019780.1">
    <property type="nucleotide sequence ID" value="NZ_CP032427.1"/>
</dbReference>
<feature type="signal peptide" evidence="1">
    <location>
        <begin position="1"/>
        <end position="29"/>
    </location>
</feature>
<evidence type="ECO:0008006" key="6">
    <source>
        <dbReference type="Google" id="ProtNLM"/>
    </source>
</evidence>
<accession>A0A117PL77</accession>
<reference evidence="2 5" key="2">
    <citation type="submission" date="2018-09" db="EMBL/GenBank/DDBJ databases">
        <title>Production of Trimethoprim by Streptomyces sp. 3E-1.</title>
        <authorList>
            <person name="Kang H.J."/>
            <person name="Kim S.B."/>
        </authorList>
    </citation>
    <scope>NUCLEOTIDE SEQUENCE [LARGE SCALE GENOMIC DNA]</scope>
    <source>
        <strain evidence="2 5">3E-1</strain>
    </source>
</reference>
<sequence>MKHRTTLMRTAAAILLAGGGLLAGTPAHAAAAACSGSACDGKDPSVYCQGDARTVQSLRLGQALLELRYSPSCRAAWARISNAGYDTRDQFTPYATVHRNSDGREYSCSVPNGDTDCYTRMVNDANVTSYAKGMWDSGARIYEDRTGSY</sequence>
<dbReference type="Proteomes" id="UP000265765">
    <property type="component" value="Chromosome"/>
</dbReference>
<dbReference type="GeneID" id="91279572"/>
<evidence type="ECO:0000256" key="1">
    <source>
        <dbReference type="SAM" id="SignalP"/>
    </source>
</evidence>
<dbReference type="Pfam" id="PF10901">
    <property type="entry name" value="DUF2690"/>
    <property type="match status" value="1"/>
</dbReference>
<gene>
    <name evidence="3" type="ORF">AQJ54_20290</name>
    <name evidence="2" type="ORF">DWG14_00592</name>
</gene>